<protein>
    <submittedName>
        <fullName evidence="1">Uncharacterized protein</fullName>
    </submittedName>
</protein>
<evidence type="ECO:0000313" key="2">
    <source>
        <dbReference type="Proteomes" id="UP000297638"/>
    </source>
</evidence>
<accession>A0A4Y8TWW4</accession>
<reference evidence="1 2" key="1">
    <citation type="submission" date="2019-03" db="EMBL/GenBank/DDBJ databases">
        <title>Glutamicibacter sp. LJH19 genome.</title>
        <authorList>
            <person name="Sinai Borker S."/>
            <person name="Kumar R."/>
        </authorList>
    </citation>
    <scope>NUCLEOTIDE SEQUENCE [LARGE SCALE GENOMIC DNA]</scope>
    <source>
        <strain evidence="1 2">LJH19</strain>
    </source>
</reference>
<proteinExistence type="predicted"/>
<name>A0A4Y8TWW4_9MICC</name>
<sequence length="79" mass="8515">MANSAQSAESSYAFGIIGDIPYGPAQLAESPGMVSELTEQSDLRFIAHVGDIKAGSEQCTDERFVVVKDDLDRLRTPLV</sequence>
<dbReference type="Proteomes" id="UP000297638">
    <property type="component" value="Unassembled WGS sequence"/>
</dbReference>
<dbReference type="AlphaFoldDB" id="A0A4Y8TWW4"/>
<organism evidence="1 2">
    <name type="scientific">Glutamicibacter arilaitensis</name>
    <dbReference type="NCBI Taxonomy" id="256701"/>
    <lineage>
        <taxon>Bacteria</taxon>
        <taxon>Bacillati</taxon>
        <taxon>Actinomycetota</taxon>
        <taxon>Actinomycetes</taxon>
        <taxon>Micrococcales</taxon>
        <taxon>Micrococcaceae</taxon>
        <taxon>Glutamicibacter</taxon>
    </lineage>
</organism>
<evidence type="ECO:0000313" key="1">
    <source>
        <dbReference type="EMBL" id="TFH56059.1"/>
    </source>
</evidence>
<dbReference type="EMBL" id="SPDS01000001">
    <property type="protein sequence ID" value="TFH56059.1"/>
    <property type="molecule type" value="Genomic_DNA"/>
</dbReference>
<gene>
    <name evidence="1" type="ORF">EXY26_03045</name>
</gene>
<comment type="caution">
    <text evidence="1">The sequence shown here is derived from an EMBL/GenBank/DDBJ whole genome shotgun (WGS) entry which is preliminary data.</text>
</comment>
<dbReference type="RefSeq" id="WP_134779340.1">
    <property type="nucleotide sequence ID" value="NZ_SPDS01000001.1"/>
</dbReference>